<dbReference type="GO" id="GO:0016887">
    <property type="term" value="F:ATP hydrolysis activity"/>
    <property type="evidence" value="ECO:0007669"/>
    <property type="project" value="InterPro"/>
</dbReference>
<keyword evidence="3" id="KW-0547">Nucleotide-binding</keyword>
<evidence type="ECO:0000313" key="6">
    <source>
        <dbReference type="EMBL" id="MBA5763559.1"/>
    </source>
</evidence>
<evidence type="ECO:0000256" key="3">
    <source>
        <dbReference type="ARBA" id="ARBA00022741"/>
    </source>
</evidence>
<dbReference type="RefSeq" id="WP_182109570.1">
    <property type="nucleotide sequence ID" value="NZ_JACFYF010000009.1"/>
</dbReference>
<dbReference type="InterPro" id="IPR003593">
    <property type="entry name" value="AAA+_ATPase"/>
</dbReference>
<evidence type="ECO:0000256" key="1">
    <source>
        <dbReference type="ARBA" id="ARBA00022448"/>
    </source>
</evidence>
<dbReference type="PROSITE" id="PS00211">
    <property type="entry name" value="ABC_TRANSPORTER_1"/>
    <property type="match status" value="1"/>
</dbReference>
<protein>
    <submittedName>
        <fullName evidence="6">Sugar ABC transporter ATP-binding protein</fullName>
    </submittedName>
</protein>
<dbReference type="SUPFAM" id="SSF52540">
    <property type="entry name" value="P-loop containing nucleoside triphosphate hydrolases"/>
    <property type="match status" value="2"/>
</dbReference>
<dbReference type="CDD" id="cd03215">
    <property type="entry name" value="ABC_Carb_Monos_II"/>
    <property type="match status" value="1"/>
</dbReference>
<keyword evidence="2" id="KW-0677">Repeat</keyword>
<keyword evidence="7" id="KW-1185">Reference proteome</keyword>
<keyword evidence="1" id="KW-0813">Transport</keyword>
<proteinExistence type="predicted"/>
<accession>A0A7W2FSP5</accession>
<dbReference type="InterPro" id="IPR017871">
    <property type="entry name" value="ABC_transporter-like_CS"/>
</dbReference>
<comment type="caution">
    <text evidence="6">The sequence shown here is derived from an EMBL/GenBank/DDBJ whole genome shotgun (WGS) entry which is preliminary data.</text>
</comment>
<evidence type="ECO:0000313" key="7">
    <source>
        <dbReference type="Proteomes" id="UP000571701"/>
    </source>
</evidence>
<dbReference type="GO" id="GO:0005524">
    <property type="term" value="F:ATP binding"/>
    <property type="evidence" value="ECO:0007669"/>
    <property type="project" value="UniProtKB-KW"/>
</dbReference>
<dbReference type="Gene3D" id="3.40.50.300">
    <property type="entry name" value="P-loop containing nucleotide triphosphate hydrolases"/>
    <property type="match status" value="2"/>
</dbReference>
<dbReference type="InterPro" id="IPR027417">
    <property type="entry name" value="P-loop_NTPase"/>
</dbReference>
<sequence>MSEVTNTIEIRSIKKAFGSNTVLHDISLSIEGGSVLALMGANGAGKSTLVKILSGVYSADEGAIFINDQPVDVSTPQSARDAGIITVHQIINDGVVQDLNIAENLLLDKLCDGRFSTFITKKELQKQAQPIADKIGLTLPLDTQVSELSQADKQLVAIARAISDKPKLLILDEPTSSLSDTESVKLFEAVQTMRSEGVAVVYISHRMSDIRTLADKIAALREGRIVGMFEPPLDYDAAVDSMLGHAVGAVSHQYREGDHTILEILDVRLKPHSAPFDLTFRAGEIVVLTGLLSSGCTSVVEGIFGMAKFASGRITLEGYDWTPSTPTHAINSGIFMVQEDRGNNALIPDFSIEQNVSLPFLKHFSSFGFIDTKREKEHVTAAIQTTKVKYTDQEDLMTTLSGGNQQKAMVARWMMESCHVLLLNEPFQGVDISSRRQIGELLRKTASDRVTIAVCTDVEEALEIADRIIVFNHNNLVGVHRIDQIHMPTLINQIAAAPEKSNDKITNTEDVTDERYA</sequence>
<dbReference type="AlphaFoldDB" id="A0A7W2FSP5"/>
<dbReference type="Pfam" id="PF00005">
    <property type="entry name" value="ABC_tran"/>
    <property type="match status" value="2"/>
</dbReference>
<evidence type="ECO:0000256" key="4">
    <source>
        <dbReference type="ARBA" id="ARBA00022840"/>
    </source>
</evidence>
<dbReference type="PROSITE" id="PS50893">
    <property type="entry name" value="ABC_TRANSPORTER_2"/>
    <property type="match status" value="2"/>
</dbReference>
<name>A0A7W2FSP5_9VIBR</name>
<feature type="domain" description="ABC transporter" evidence="5">
    <location>
        <begin position="254"/>
        <end position="498"/>
    </location>
</feature>
<dbReference type="SMART" id="SM00382">
    <property type="entry name" value="AAA"/>
    <property type="match status" value="1"/>
</dbReference>
<dbReference type="PANTHER" id="PTHR43790:SF9">
    <property type="entry name" value="GALACTOFURANOSE TRANSPORTER ATP-BINDING PROTEIN YTFR"/>
    <property type="match status" value="1"/>
</dbReference>
<dbReference type="EMBL" id="JACFYF010000009">
    <property type="protein sequence ID" value="MBA5763559.1"/>
    <property type="molecule type" value="Genomic_DNA"/>
</dbReference>
<dbReference type="CDD" id="cd03216">
    <property type="entry name" value="ABC_Carb_Monos_I"/>
    <property type="match status" value="1"/>
</dbReference>
<dbReference type="InterPro" id="IPR003439">
    <property type="entry name" value="ABC_transporter-like_ATP-bd"/>
</dbReference>
<reference evidence="6 7" key="1">
    <citation type="submission" date="2020-07" db="EMBL/GenBank/DDBJ databases">
        <title>Vibrio marinisediminis sp. nov., isolated from marine sediment.</title>
        <authorList>
            <person name="Ji X."/>
        </authorList>
    </citation>
    <scope>NUCLEOTIDE SEQUENCE [LARGE SCALE GENOMIC DNA]</scope>
    <source>
        <strain evidence="6 7">404</strain>
    </source>
</reference>
<dbReference type="Proteomes" id="UP000571701">
    <property type="component" value="Unassembled WGS sequence"/>
</dbReference>
<keyword evidence="4 6" id="KW-0067">ATP-binding</keyword>
<feature type="domain" description="ABC transporter" evidence="5">
    <location>
        <begin position="8"/>
        <end position="247"/>
    </location>
</feature>
<gene>
    <name evidence="6" type="ORF">H2O73_14445</name>
</gene>
<organism evidence="6 7">
    <name type="scientific">Vibrio marinisediminis</name>
    <dbReference type="NCBI Taxonomy" id="2758441"/>
    <lineage>
        <taxon>Bacteria</taxon>
        <taxon>Pseudomonadati</taxon>
        <taxon>Pseudomonadota</taxon>
        <taxon>Gammaproteobacteria</taxon>
        <taxon>Vibrionales</taxon>
        <taxon>Vibrionaceae</taxon>
        <taxon>Vibrio</taxon>
    </lineage>
</organism>
<dbReference type="InterPro" id="IPR050107">
    <property type="entry name" value="ABC_carbohydrate_import_ATPase"/>
</dbReference>
<dbReference type="PANTHER" id="PTHR43790">
    <property type="entry name" value="CARBOHYDRATE TRANSPORT ATP-BINDING PROTEIN MG119-RELATED"/>
    <property type="match status" value="1"/>
</dbReference>
<evidence type="ECO:0000256" key="2">
    <source>
        <dbReference type="ARBA" id="ARBA00022737"/>
    </source>
</evidence>
<evidence type="ECO:0000259" key="5">
    <source>
        <dbReference type="PROSITE" id="PS50893"/>
    </source>
</evidence>